<evidence type="ECO:0000313" key="2">
    <source>
        <dbReference type="EMBL" id="VEN54700.1"/>
    </source>
</evidence>
<feature type="compositionally biased region" description="Polar residues" evidence="1">
    <location>
        <begin position="33"/>
        <end position="45"/>
    </location>
</feature>
<protein>
    <submittedName>
        <fullName evidence="2">Uncharacterized protein</fullName>
    </submittedName>
</protein>
<feature type="compositionally biased region" description="Basic residues" evidence="1">
    <location>
        <begin position="47"/>
        <end position="56"/>
    </location>
</feature>
<feature type="compositionally biased region" description="Polar residues" evidence="1">
    <location>
        <begin position="80"/>
        <end position="98"/>
    </location>
</feature>
<gene>
    <name evidence="2" type="ORF">CALMAC_LOCUS14105</name>
</gene>
<accession>A0A653D596</accession>
<keyword evidence="3" id="KW-1185">Reference proteome</keyword>
<organism evidence="2 3">
    <name type="scientific">Callosobruchus maculatus</name>
    <name type="common">Southern cowpea weevil</name>
    <name type="synonym">Pulse bruchid</name>
    <dbReference type="NCBI Taxonomy" id="64391"/>
    <lineage>
        <taxon>Eukaryota</taxon>
        <taxon>Metazoa</taxon>
        <taxon>Ecdysozoa</taxon>
        <taxon>Arthropoda</taxon>
        <taxon>Hexapoda</taxon>
        <taxon>Insecta</taxon>
        <taxon>Pterygota</taxon>
        <taxon>Neoptera</taxon>
        <taxon>Endopterygota</taxon>
        <taxon>Coleoptera</taxon>
        <taxon>Polyphaga</taxon>
        <taxon>Cucujiformia</taxon>
        <taxon>Chrysomeloidea</taxon>
        <taxon>Chrysomelidae</taxon>
        <taxon>Bruchinae</taxon>
        <taxon>Bruchini</taxon>
        <taxon>Callosobruchus</taxon>
    </lineage>
</organism>
<dbReference type="Proteomes" id="UP000410492">
    <property type="component" value="Unassembled WGS sequence"/>
</dbReference>
<name>A0A653D596_CALMS</name>
<dbReference type="AlphaFoldDB" id="A0A653D596"/>
<proteinExistence type="predicted"/>
<feature type="region of interest" description="Disordered" evidence="1">
    <location>
        <begin position="33"/>
        <end position="126"/>
    </location>
</feature>
<evidence type="ECO:0000313" key="3">
    <source>
        <dbReference type="Proteomes" id="UP000410492"/>
    </source>
</evidence>
<reference evidence="2 3" key="1">
    <citation type="submission" date="2019-01" db="EMBL/GenBank/DDBJ databases">
        <authorList>
            <person name="Sayadi A."/>
        </authorList>
    </citation>
    <scope>NUCLEOTIDE SEQUENCE [LARGE SCALE GENOMIC DNA]</scope>
</reference>
<dbReference type="EMBL" id="CAACVG010009994">
    <property type="protein sequence ID" value="VEN54700.1"/>
    <property type="molecule type" value="Genomic_DNA"/>
</dbReference>
<evidence type="ECO:0000256" key="1">
    <source>
        <dbReference type="SAM" id="MobiDB-lite"/>
    </source>
</evidence>
<sequence>MATYAAYRHIELDKVGYSKKRVRNPSSEILNVICSPTSEKSNGSLNGHHHTPRRASQHVDSFSRLFGNSDNRKPTPRRGSLNNQDVTNRNPVTGSGVTSWDCRPASRNNTPKVHIGIPNRQSGYNSDQACAERIRPPKWLLHSSAERTFRPIHTHDERKRKPNHEWQCYA</sequence>
<dbReference type="OrthoDB" id="6367565at2759"/>